<evidence type="ECO:0000313" key="2">
    <source>
        <dbReference type="Proteomes" id="UP000244224"/>
    </source>
</evidence>
<organism evidence="1 2">
    <name type="scientific">Gemmobacter caeni</name>
    <dbReference type="NCBI Taxonomy" id="589035"/>
    <lineage>
        <taxon>Bacteria</taxon>
        <taxon>Pseudomonadati</taxon>
        <taxon>Pseudomonadota</taxon>
        <taxon>Alphaproteobacteria</taxon>
        <taxon>Rhodobacterales</taxon>
        <taxon>Paracoccaceae</taxon>
        <taxon>Gemmobacter</taxon>
    </lineage>
</organism>
<comment type="caution">
    <text evidence="1">The sequence shown here is derived from an EMBL/GenBank/DDBJ whole genome shotgun (WGS) entry which is preliminary data.</text>
</comment>
<dbReference type="AlphaFoldDB" id="A0A2T6B9F5"/>
<keyword evidence="2" id="KW-1185">Reference proteome</keyword>
<dbReference type="RefSeq" id="WP_108128062.1">
    <property type="nucleotide sequence ID" value="NZ_QBKP01000002.1"/>
</dbReference>
<dbReference type="OrthoDB" id="284222at204455"/>
<gene>
    <name evidence="1" type="ORF">C8N34_102477</name>
</gene>
<protein>
    <submittedName>
        <fullName evidence="1">Uncharacterized protein</fullName>
    </submittedName>
</protein>
<name>A0A2T6B9F5_9RHOB</name>
<proteinExistence type="predicted"/>
<dbReference type="EMBL" id="QBKP01000002">
    <property type="protein sequence ID" value="PTX52658.1"/>
    <property type="molecule type" value="Genomic_DNA"/>
</dbReference>
<accession>A0A2T6B9F5</accession>
<sequence>MSDFRDCPACSDLLEETGCADPACASCMGTGARPLDQASIELALSARDWVDERVSDLFSDWCRLMGVHAAYGVHRWETWGDKLRVIQDTSCRGCFDTETRELELCWLWMGPPEREAAITALRRTREAAEAAKAAAAREGRIGQLRAELARLERG</sequence>
<evidence type="ECO:0000313" key="1">
    <source>
        <dbReference type="EMBL" id="PTX52658.1"/>
    </source>
</evidence>
<dbReference type="Proteomes" id="UP000244224">
    <property type="component" value="Unassembled WGS sequence"/>
</dbReference>
<reference evidence="1 2" key="1">
    <citation type="submission" date="2018-04" db="EMBL/GenBank/DDBJ databases">
        <title>Genomic Encyclopedia of Archaeal and Bacterial Type Strains, Phase II (KMG-II): from individual species to whole genera.</title>
        <authorList>
            <person name="Goeker M."/>
        </authorList>
    </citation>
    <scope>NUCLEOTIDE SEQUENCE [LARGE SCALE GENOMIC DNA]</scope>
    <source>
        <strain evidence="1 2">DSM 21823</strain>
    </source>
</reference>